<dbReference type="InterPro" id="IPR036873">
    <property type="entry name" value="Rhodanese-like_dom_sf"/>
</dbReference>
<dbReference type="EMBL" id="JABAHT010000411">
    <property type="protein sequence ID" value="KAF4656397.1"/>
    <property type="molecule type" value="Genomic_DNA"/>
</dbReference>
<keyword evidence="1" id="KW-0472">Membrane</keyword>
<evidence type="ECO:0000313" key="4">
    <source>
        <dbReference type="Proteomes" id="UP000570595"/>
    </source>
</evidence>
<name>A0A7J6LAX0_PEROL</name>
<dbReference type="Gene3D" id="3.40.250.10">
    <property type="entry name" value="Rhodanese-like domain"/>
    <property type="match status" value="1"/>
</dbReference>
<dbReference type="InterPro" id="IPR018247">
    <property type="entry name" value="EF_Hand_1_Ca_BS"/>
</dbReference>
<accession>A0A7J6LAX0</accession>
<organism evidence="3 4">
    <name type="scientific">Perkinsus olseni</name>
    <name type="common">Perkinsus atlanticus</name>
    <dbReference type="NCBI Taxonomy" id="32597"/>
    <lineage>
        <taxon>Eukaryota</taxon>
        <taxon>Sar</taxon>
        <taxon>Alveolata</taxon>
        <taxon>Perkinsozoa</taxon>
        <taxon>Perkinsea</taxon>
        <taxon>Perkinsida</taxon>
        <taxon>Perkinsidae</taxon>
        <taxon>Perkinsus</taxon>
    </lineage>
</organism>
<dbReference type="InterPro" id="IPR001763">
    <property type="entry name" value="Rhodanese-like_dom"/>
</dbReference>
<keyword evidence="1" id="KW-0812">Transmembrane</keyword>
<feature type="transmembrane region" description="Helical" evidence="1">
    <location>
        <begin position="540"/>
        <end position="559"/>
    </location>
</feature>
<dbReference type="PROSITE" id="PS50206">
    <property type="entry name" value="RHODANESE_3"/>
    <property type="match status" value="1"/>
</dbReference>
<evidence type="ECO:0000313" key="3">
    <source>
        <dbReference type="EMBL" id="KAF4656397.1"/>
    </source>
</evidence>
<dbReference type="PROSITE" id="PS00018">
    <property type="entry name" value="EF_HAND_1"/>
    <property type="match status" value="1"/>
</dbReference>
<dbReference type="PANTHER" id="PTHR43031">
    <property type="entry name" value="FAD-DEPENDENT OXIDOREDUCTASE"/>
    <property type="match status" value="1"/>
</dbReference>
<dbReference type="Pfam" id="PF00581">
    <property type="entry name" value="Rhodanese"/>
    <property type="match status" value="1"/>
</dbReference>
<dbReference type="SUPFAM" id="SSF52058">
    <property type="entry name" value="L domain-like"/>
    <property type="match status" value="1"/>
</dbReference>
<dbReference type="Gene3D" id="3.80.10.10">
    <property type="entry name" value="Ribonuclease Inhibitor"/>
    <property type="match status" value="1"/>
</dbReference>
<dbReference type="PANTHER" id="PTHR43031:SF1">
    <property type="entry name" value="PYRIDINE NUCLEOTIDE-DISULPHIDE OXIDOREDUCTASE"/>
    <property type="match status" value="1"/>
</dbReference>
<dbReference type="CDD" id="cd00158">
    <property type="entry name" value="RHOD"/>
    <property type="match status" value="1"/>
</dbReference>
<evidence type="ECO:0000256" key="1">
    <source>
        <dbReference type="SAM" id="Phobius"/>
    </source>
</evidence>
<dbReference type="InterPro" id="IPR032675">
    <property type="entry name" value="LRR_dom_sf"/>
</dbReference>
<dbReference type="OrthoDB" id="1055097at2759"/>
<feature type="transmembrane region" description="Helical" evidence="1">
    <location>
        <begin position="235"/>
        <end position="258"/>
    </location>
</feature>
<feature type="domain" description="Rhodanese" evidence="2">
    <location>
        <begin position="12"/>
        <end position="88"/>
    </location>
</feature>
<feature type="transmembrane region" description="Helical" evidence="1">
    <location>
        <begin position="118"/>
        <end position="138"/>
    </location>
</feature>
<comment type="caution">
    <text evidence="3">The sequence shown here is derived from an EMBL/GenBank/DDBJ whole genome shotgun (WGS) entry which is preliminary data.</text>
</comment>
<dbReference type="SUPFAM" id="SSF52821">
    <property type="entry name" value="Rhodanese/Cell cycle control phosphatase"/>
    <property type="match status" value="1"/>
</dbReference>
<keyword evidence="1" id="KW-1133">Transmembrane helix</keyword>
<proteinExistence type="predicted"/>
<reference evidence="3 4" key="1">
    <citation type="submission" date="2020-04" db="EMBL/GenBank/DDBJ databases">
        <title>Perkinsus olseni comparative genomics.</title>
        <authorList>
            <person name="Bogema D.R."/>
        </authorList>
    </citation>
    <scope>NUCLEOTIDE SEQUENCE [LARGE SCALE GENOMIC DNA]</scope>
    <source>
        <strain evidence="3">ATCC PRA-179</strain>
    </source>
</reference>
<dbReference type="InterPro" id="IPR050229">
    <property type="entry name" value="GlpE_sulfurtransferase"/>
</dbReference>
<sequence>MSTFEAVLASCGHADFTVLDVRDDDEVKREAPVKGAVHIPLSELPQRSDEIRKDRPVLVYCAHGTRANHAASFLMQECGFRAVFPTTNRDSAQQIVQQVKAHADQDRQAATNARLKRGALIAGVVAVSAAVVALAFWIPHRRQSRNAGSKHCVDDKWLREVSVDNQVDMSGDKHRFLGPRHSTKEALLMSTEDSTSMPRRGSRRASFEEFFTDTRDTIRRLGSTLQAVENRRVRIAYLCASAAGISGVCLIASIYSFAQVEVPVPPNPKELVDANPDVVFIPPEVEYVSDPWSVFAAVVYGLVAITAGMMLIRRFHMLFKTLLRGASVSGVLRSTSIFRTLSKMSQGVQSEENLETAEPDKEWFSMAKAAKTFVVHTSDKFEISGEWFWYRHIASETLEVTMQLLQLVSFGGSAWSASGGDASVVKPPATIMAQACLVAFNITFAPMIYLYQNRLVALAGDVLSDIGFVLVQLSAISSVQNPRSWHVLRARSFMALLTSVFPFGQSLHDIHSMWDYLMLSSSARSACNERNRYFSTGRKAVAWLVSLTLSVSLVAFTAYQEYGRDCDAEVVNYSKDCHIKVHPLLEFPSCDCRMVHLTPDENCSVPIVERIQSYTRIEYFSSAPREWLQNCGFAFGQEELNALELYGSSLTSVMLPDAGGVTRIDLRGLSNLQVLSVTFDEVSFISPAFVRDSPKLRFLTFEINKIESLPSNIRDLKQLEELVLNVNPICSNATALEEFQSVPIVCGDTDGGSNSTERCAVRGDGSVDPGESLIVRACQQLASVGNTGECKPHCPAVVSVMEIADLDGDGVLSYSEMMSASQTFGFTTTMNEEEMACAIHRCPAVISPTWGGTGFPTTDVAFFALTGLGGITTCRDCEQ</sequence>
<feature type="transmembrane region" description="Helical" evidence="1">
    <location>
        <begin position="292"/>
        <end position="312"/>
    </location>
</feature>
<dbReference type="Proteomes" id="UP000570595">
    <property type="component" value="Unassembled WGS sequence"/>
</dbReference>
<evidence type="ECO:0000259" key="2">
    <source>
        <dbReference type="PROSITE" id="PS50206"/>
    </source>
</evidence>
<protein>
    <recommendedName>
        <fullName evidence="2">Rhodanese domain-containing protein</fullName>
    </recommendedName>
</protein>
<dbReference type="AlphaFoldDB" id="A0A7J6LAX0"/>
<dbReference type="SMART" id="SM00450">
    <property type="entry name" value="RHOD"/>
    <property type="match status" value="1"/>
</dbReference>
<gene>
    <name evidence="3" type="ORF">FOZ61_007004</name>
</gene>